<dbReference type="AlphaFoldDB" id="A0A146KWU7"/>
<evidence type="ECO:0000313" key="2">
    <source>
        <dbReference type="EMBL" id="JAP99521.1"/>
    </source>
</evidence>
<feature type="compositionally biased region" description="Low complexity" evidence="1">
    <location>
        <begin position="95"/>
        <end position="105"/>
    </location>
</feature>
<name>A0A146KWU7_LYGHE</name>
<reference evidence="2" key="1">
    <citation type="journal article" date="2016" name="Gigascience">
        <title>De novo construction of an expanded transcriptome assembly for the western tarnished plant bug, Lygus hesperus.</title>
        <authorList>
            <person name="Tassone E.E."/>
            <person name="Geib S.M."/>
            <person name="Hall B."/>
            <person name="Fabrick J.A."/>
            <person name="Brent C.S."/>
            <person name="Hull J.J."/>
        </authorList>
    </citation>
    <scope>NUCLEOTIDE SEQUENCE</scope>
</reference>
<dbReference type="EMBL" id="GDHC01019107">
    <property type="protein sequence ID" value="JAP99521.1"/>
    <property type="molecule type" value="Transcribed_RNA"/>
</dbReference>
<proteinExistence type="predicted"/>
<sequence>MMNSPIRSESSTNGISSIGTTLPNVLVSTSSNNNKTPPNTTFFFSLFPGTKSPPSSDSLTFSHLQQQIYATTKGSLISSCSLPHSHSNPPPQFASTVSSNAPSSSLTARPPPPSSSNAVQSSASLLSRNIVLHTTTNAAATSASTTTNAVGTHCGAGGTSNVPGGILQSTQQVPMLPSAAVPSAVPSNSGTNSNSGSVSSSTS</sequence>
<organism evidence="2">
    <name type="scientific">Lygus hesperus</name>
    <name type="common">Western plant bug</name>
    <dbReference type="NCBI Taxonomy" id="30085"/>
    <lineage>
        <taxon>Eukaryota</taxon>
        <taxon>Metazoa</taxon>
        <taxon>Ecdysozoa</taxon>
        <taxon>Arthropoda</taxon>
        <taxon>Hexapoda</taxon>
        <taxon>Insecta</taxon>
        <taxon>Pterygota</taxon>
        <taxon>Neoptera</taxon>
        <taxon>Paraneoptera</taxon>
        <taxon>Hemiptera</taxon>
        <taxon>Heteroptera</taxon>
        <taxon>Panheteroptera</taxon>
        <taxon>Cimicomorpha</taxon>
        <taxon>Miridae</taxon>
        <taxon>Mirini</taxon>
        <taxon>Lygus</taxon>
    </lineage>
</organism>
<accession>A0A146KWU7</accession>
<feature type="region of interest" description="Disordered" evidence="1">
    <location>
        <begin position="177"/>
        <end position="203"/>
    </location>
</feature>
<feature type="region of interest" description="Disordered" evidence="1">
    <location>
        <begin position="80"/>
        <end position="121"/>
    </location>
</feature>
<protein>
    <submittedName>
        <fullName evidence="2">Uncharacterized protein</fullName>
    </submittedName>
</protein>
<gene>
    <name evidence="2" type="ORF">g.22845</name>
</gene>
<evidence type="ECO:0000256" key="1">
    <source>
        <dbReference type="SAM" id="MobiDB-lite"/>
    </source>
</evidence>